<name>A0A8T0GMU0_CERPU</name>
<evidence type="ECO:0000313" key="1">
    <source>
        <dbReference type="EMBL" id="KAG0560340.1"/>
    </source>
</evidence>
<keyword evidence="2" id="KW-1185">Reference proteome</keyword>
<comment type="caution">
    <text evidence="1">The sequence shown here is derived from an EMBL/GenBank/DDBJ whole genome shotgun (WGS) entry which is preliminary data.</text>
</comment>
<dbReference type="Proteomes" id="UP000822688">
    <property type="component" value="Chromosome 10"/>
</dbReference>
<evidence type="ECO:0000313" key="2">
    <source>
        <dbReference type="Proteomes" id="UP000822688"/>
    </source>
</evidence>
<sequence length="116" mass="12934">MAELHRSVRVWGARSSLKLKDYWSNLILIKIRNLRVERLTGFFETLRPSASGFSPALFHSSVPCHVAWFIIELLLSQKSATIRNIASDLALGGGGYSIHLKSRTGNLQHSGSFLEP</sequence>
<dbReference type="AlphaFoldDB" id="A0A8T0GMU0"/>
<gene>
    <name evidence="1" type="ORF">KC19_10G172900</name>
</gene>
<proteinExistence type="predicted"/>
<protein>
    <submittedName>
        <fullName evidence="1">Uncharacterized protein</fullName>
    </submittedName>
</protein>
<accession>A0A8T0GMU0</accession>
<organism evidence="1 2">
    <name type="scientific">Ceratodon purpureus</name>
    <name type="common">Fire moss</name>
    <name type="synonym">Dicranum purpureum</name>
    <dbReference type="NCBI Taxonomy" id="3225"/>
    <lineage>
        <taxon>Eukaryota</taxon>
        <taxon>Viridiplantae</taxon>
        <taxon>Streptophyta</taxon>
        <taxon>Embryophyta</taxon>
        <taxon>Bryophyta</taxon>
        <taxon>Bryophytina</taxon>
        <taxon>Bryopsida</taxon>
        <taxon>Dicranidae</taxon>
        <taxon>Pseudoditrichales</taxon>
        <taxon>Ditrichaceae</taxon>
        <taxon>Ceratodon</taxon>
    </lineage>
</organism>
<reference evidence="1" key="1">
    <citation type="submission" date="2020-06" db="EMBL/GenBank/DDBJ databases">
        <title>WGS assembly of Ceratodon purpureus strain R40.</title>
        <authorList>
            <person name="Carey S.B."/>
            <person name="Jenkins J."/>
            <person name="Shu S."/>
            <person name="Lovell J.T."/>
            <person name="Sreedasyam A."/>
            <person name="Maumus F."/>
            <person name="Tiley G.P."/>
            <person name="Fernandez-Pozo N."/>
            <person name="Barry K."/>
            <person name="Chen C."/>
            <person name="Wang M."/>
            <person name="Lipzen A."/>
            <person name="Daum C."/>
            <person name="Saski C.A."/>
            <person name="Payton A.C."/>
            <person name="Mcbreen J.C."/>
            <person name="Conrad R.E."/>
            <person name="Kollar L.M."/>
            <person name="Olsson S."/>
            <person name="Huttunen S."/>
            <person name="Landis J.B."/>
            <person name="Wickett N.J."/>
            <person name="Johnson M.G."/>
            <person name="Rensing S.A."/>
            <person name="Grimwood J."/>
            <person name="Schmutz J."/>
            <person name="Mcdaniel S.F."/>
        </authorList>
    </citation>
    <scope>NUCLEOTIDE SEQUENCE</scope>
    <source>
        <strain evidence="1">R40</strain>
    </source>
</reference>
<dbReference type="EMBL" id="CM026431">
    <property type="protein sequence ID" value="KAG0560340.1"/>
    <property type="molecule type" value="Genomic_DNA"/>
</dbReference>